<accession>A0A8R1EPC7</accession>
<keyword evidence="3" id="KW-1185">Reference proteome</keyword>
<protein>
    <recommendedName>
        <fullName evidence="4">Tc1-like transposase DDE domain-containing protein</fullName>
    </recommendedName>
</protein>
<keyword evidence="1" id="KW-0812">Transmembrane</keyword>
<evidence type="ECO:0000313" key="3">
    <source>
        <dbReference type="Proteomes" id="UP000005237"/>
    </source>
</evidence>
<reference evidence="3" key="1">
    <citation type="submission" date="2010-08" db="EMBL/GenBank/DDBJ databases">
        <authorList>
            <consortium name="Caenorhabditis japonica Sequencing Consortium"/>
            <person name="Wilson R.K."/>
        </authorList>
    </citation>
    <scope>NUCLEOTIDE SEQUENCE [LARGE SCALE GENOMIC DNA]</scope>
    <source>
        <strain evidence="3">DF5081</strain>
    </source>
</reference>
<dbReference type="InterPro" id="IPR036397">
    <property type="entry name" value="RNaseH_sf"/>
</dbReference>
<evidence type="ECO:0008006" key="4">
    <source>
        <dbReference type="Google" id="ProtNLM"/>
    </source>
</evidence>
<keyword evidence="1" id="KW-1133">Transmembrane helix</keyword>
<evidence type="ECO:0000313" key="2">
    <source>
        <dbReference type="EnsemblMetazoa" id="CJA40026.1"/>
    </source>
</evidence>
<dbReference type="EnsemblMetazoa" id="CJA40026.1">
    <property type="protein sequence ID" value="CJA40026.1"/>
    <property type="gene ID" value="WBGene00215874"/>
</dbReference>
<dbReference type="Proteomes" id="UP000005237">
    <property type="component" value="Unassembled WGS sequence"/>
</dbReference>
<keyword evidence="1" id="KW-0472">Membrane</keyword>
<dbReference type="GO" id="GO:0003676">
    <property type="term" value="F:nucleic acid binding"/>
    <property type="evidence" value="ECO:0007669"/>
    <property type="project" value="InterPro"/>
</dbReference>
<sequence length="96" mass="11430">MDQLASLLVQAISAILLITRPWALRNINWFRRRYVGLLEWPSQSPDLNPIDHHWEELERNVRGLQATNPDQKFAQLEAAWKRIHVKLNYNETRGDW</sequence>
<feature type="transmembrane region" description="Helical" evidence="1">
    <location>
        <begin position="6"/>
        <end position="23"/>
    </location>
</feature>
<evidence type="ECO:0000256" key="1">
    <source>
        <dbReference type="SAM" id="Phobius"/>
    </source>
</evidence>
<name>A0A8R1EPC7_CAEJA</name>
<organism evidence="2 3">
    <name type="scientific">Caenorhabditis japonica</name>
    <dbReference type="NCBI Taxonomy" id="281687"/>
    <lineage>
        <taxon>Eukaryota</taxon>
        <taxon>Metazoa</taxon>
        <taxon>Ecdysozoa</taxon>
        <taxon>Nematoda</taxon>
        <taxon>Chromadorea</taxon>
        <taxon>Rhabditida</taxon>
        <taxon>Rhabditina</taxon>
        <taxon>Rhabditomorpha</taxon>
        <taxon>Rhabditoidea</taxon>
        <taxon>Rhabditidae</taxon>
        <taxon>Peloderinae</taxon>
        <taxon>Caenorhabditis</taxon>
    </lineage>
</organism>
<dbReference type="Gene3D" id="3.30.420.10">
    <property type="entry name" value="Ribonuclease H-like superfamily/Ribonuclease H"/>
    <property type="match status" value="1"/>
</dbReference>
<dbReference type="AlphaFoldDB" id="A0A8R1EPC7"/>
<reference evidence="2" key="2">
    <citation type="submission" date="2022-06" db="UniProtKB">
        <authorList>
            <consortium name="EnsemblMetazoa"/>
        </authorList>
    </citation>
    <scope>IDENTIFICATION</scope>
    <source>
        <strain evidence="2">DF5081</strain>
    </source>
</reference>
<proteinExistence type="predicted"/>